<evidence type="ECO:0000313" key="2">
    <source>
        <dbReference type="Proteomes" id="UP000228930"/>
    </source>
</evidence>
<keyword evidence="2" id="KW-1185">Reference proteome</keyword>
<dbReference type="AlphaFoldDB" id="A0A2M6UBU9"/>
<dbReference type="Proteomes" id="UP000228930">
    <property type="component" value="Unassembled WGS sequence"/>
</dbReference>
<protein>
    <submittedName>
        <fullName evidence="1">Uncharacterized protein</fullName>
    </submittedName>
</protein>
<gene>
    <name evidence="1" type="ORF">TSA1_15875</name>
</gene>
<accession>A0A2M6UBU9</accession>
<organism evidence="1 2">
    <name type="scientific">Bradyrhizobium nitroreducens</name>
    <dbReference type="NCBI Taxonomy" id="709803"/>
    <lineage>
        <taxon>Bacteria</taxon>
        <taxon>Pseudomonadati</taxon>
        <taxon>Pseudomonadota</taxon>
        <taxon>Alphaproteobacteria</taxon>
        <taxon>Hyphomicrobiales</taxon>
        <taxon>Nitrobacteraceae</taxon>
        <taxon>Bradyrhizobium</taxon>
    </lineage>
</organism>
<comment type="caution">
    <text evidence="1">The sequence shown here is derived from an EMBL/GenBank/DDBJ whole genome shotgun (WGS) entry which is preliminary data.</text>
</comment>
<dbReference type="PROSITE" id="PS51257">
    <property type="entry name" value="PROKAR_LIPOPROTEIN"/>
    <property type="match status" value="1"/>
</dbReference>
<evidence type="ECO:0000313" key="1">
    <source>
        <dbReference type="EMBL" id="PIT02073.1"/>
    </source>
</evidence>
<dbReference type="EMBL" id="LFJC01000003">
    <property type="protein sequence ID" value="PIT02073.1"/>
    <property type="molecule type" value="Genomic_DNA"/>
</dbReference>
<proteinExistence type="predicted"/>
<sequence length="257" mass="27488">MCSTTGKAGRKHDAGQAGFIVASACLSARHDNLTLLKARSVETLFMMNPARLFLDDVTISAGSHGKHIPVREHPALLHLATLARLPTRALTVRGVDTAHRLEARCATASFVNRARLGVDLAEPRDDLGELCSRSVVLAKQGNCPNLNIIARILDALAEAFCLGLLLDRRFGSERFGVRLFKISEAGGSPVCSPPVHLIFCFGFLMGSIVHQAETGQRCAALGKSSVMLGARLLNFGRDIGGSNRLLAKEGLQNAHCA</sequence>
<name>A0A2M6UBU9_9BRAD</name>
<reference evidence="1 2" key="1">
    <citation type="submission" date="2015-06" db="EMBL/GenBank/DDBJ databases">
        <title>Comparative genome analysis of nirS-carrying Bradyrhizobium sp. strains.</title>
        <authorList>
            <person name="Ishii S."/>
            <person name="Jang J."/>
            <person name="Nishizawa T."/>
            <person name="Senoo K."/>
        </authorList>
    </citation>
    <scope>NUCLEOTIDE SEQUENCE [LARGE SCALE GENOMIC DNA]</scope>
    <source>
        <strain evidence="1 2">TSA1</strain>
    </source>
</reference>